<evidence type="ECO:0000256" key="1">
    <source>
        <dbReference type="ARBA" id="ARBA00023015"/>
    </source>
</evidence>
<feature type="domain" description="HTH tetR-type" evidence="6">
    <location>
        <begin position="87"/>
        <end position="147"/>
    </location>
</feature>
<evidence type="ECO:0000256" key="4">
    <source>
        <dbReference type="PROSITE-ProRule" id="PRU00335"/>
    </source>
</evidence>
<dbReference type="Proteomes" id="UP000046947">
    <property type="component" value="Unassembled WGS sequence"/>
</dbReference>
<reference evidence="13 21" key="4">
    <citation type="journal article" date="2017" name="N. Engl. J. Med.">
        <title>Transmission of Extensively Drug-Resistant Tuberculosis in South Africa.</title>
        <authorList>
            <person name="Shah N.S."/>
            <person name="Auld S.C."/>
            <person name="Brust J.C."/>
            <person name="Mathema B."/>
            <person name="Ismail N."/>
            <person name="Moodley P."/>
            <person name="Mlisana K."/>
            <person name="Allana S."/>
            <person name="Campbell A."/>
            <person name="Mthiyane T."/>
            <person name="Morris N."/>
            <person name="Mpangase P."/>
            <person name="van der Meulen H."/>
            <person name="Omar S.V."/>
            <person name="Brown T.S."/>
            <person name="Narechania A."/>
            <person name="Shaskina E."/>
            <person name="Kapwata T."/>
            <person name="Kreiswirth B."/>
            <person name="Gandhi N.R."/>
        </authorList>
    </citation>
    <scope>NUCLEOTIDE SEQUENCE [LARGE SCALE GENOMIC DNA]</scope>
    <source>
        <strain evidence="13 21">32301_S10</strain>
    </source>
</reference>
<sequence>MPHSWTPTSVMTPPLVVAAFRPVGHYRLATDRAGGPCSPPATGAKLTSSVASRPTVGTKPQWWHTLVMSMSLTAGRGPGRPPAAKADETRKRILHAARQVFSERGYDGATFQEIAVRADLTRPAINHYFANKRVLYQEVVEQTHELVIVAGIERARREPTLMGRLAVVVDFAMEADAQYPASTAFLATTVLESQRHPELSRTENDAVRATREFLVWAVNDAIERGELAADVDVSSLAETLLVVLCGVGFYIGFVGSYQRMATITDSFQQLLAGTLWRPPT</sequence>
<dbReference type="GO" id="GO:0000976">
    <property type="term" value="F:transcription cis-regulatory region binding"/>
    <property type="evidence" value="ECO:0007669"/>
    <property type="project" value="TreeGrafter"/>
</dbReference>
<dbReference type="SUPFAM" id="SSF48498">
    <property type="entry name" value="Tetracyclin repressor-like, C-terminal domain"/>
    <property type="match status" value="1"/>
</dbReference>
<keyword evidence="2 4" id="KW-0238">DNA-binding</keyword>
<dbReference type="Proteomes" id="UP000050139">
    <property type="component" value="Unassembled WGS sequence"/>
</dbReference>
<dbReference type="InterPro" id="IPR001647">
    <property type="entry name" value="HTH_TetR"/>
</dbReference>
<dbReference type="GO" id="GO:0003700">
    <property type="term" value="F:DNA-binding transcription factor activity"/>
    <property type="evidence" value="ECO:0007669"/>
    <property type="project" value="TreeGrafter"/>
</dbReference>
<dbReference type="Proteomes" id="UP000048600">
    <property type="component" value="Unassembled WGS sequence"/>
</dbReference>
<dbReference type="PRINTS" id="PR00455">
    <property type="entry name" value="HTHTETR"/>
</dbReference>
<evidence type="ECO:0000256" key="2">
    <source>
        <dbReference type="ARBA" id="ARBA00023125"/>
    </source>
</evidence>
<organism evidence="7 15">
    <name type="scientific">Mycobacterium tuberculosis</name>
    <dbReference type="NCBI Taxonomy" id="1773"/>
    <lineage>
        <taxon>Bacteria</taxon>
        <taxon>Bacillati</taxon>
        <taxon>Actinomycetota</taxon>
        <taxon>Actinomycetes</taxon>
        <taxon>Mycobacteriales</taxon>
        <taxon>Mycobacteriaceae</taxon>
        <taxon>Mycobacterium</taxon>
        <taxon>Mycobacterium tuberculosis complex</taxon>
    </lineage>
</organism>
<evidence type="ECO:0000313" key="16">
    <source>
        <dbReference type="Proteomes" id="UP000048600"/>
    </source>
</evidence>
<dbReference type="InterPro" id="IPR036271">
    <property type="entry name" value="Tet_transcr_reg_TetR-rel_C_sf"/>
</dbReference>
<keyword evidence="1" id="KW-0805">Transcription regulation</keyword>
<evidence type="ECO:0000313" key="8">
    <source>
        <dbReference type="EMBL" id="CKR61308.1"/>
    </source>
</evidence>
<feature type="DNA-binding region" description="H-T-H motif" evidence="4">
    <location>
        <begin position="110"/>
        <end position="129"/>
    </location>
</feature>
<evidence type="ECO:0000259" key="6">
    <source>
        <dbReference type="PROSITE" id="PS50977"/>
    </source>
</evidence>
<dbReference type="EMBL" id="LWDQ01000001">
    <property type="protein sequence ID" value="OMH58010.1"/>
    <property type="molecule type" value="Genomic_DNA"/>
</dbReference>
<reference evidence="15 16" key="2">
    <citation type="submission" date="2015-03" db="EMBL/GenBank/DDBJ databases">
        <authorList>
            <consortium name="Pathogen Informatics"/>
        </authorList>
    </citation>
    <scope>NUCLEOTIDE SEQUENCE [LARGE SCALE GENOMIC DNA]</scope>
    <source>
        <strain evidence="8 19">Bir 185</strain>
        <strain evidence="9 17">Bir 187</strain>
        <strain evidence="7 15">H09601792</strain>
        <strain evidence="11 16">P00601463</strain>
    </source>
</reference>
<dbReference type="SUPFAM" id="SSF46689">
    <property type="entry name" value="Homeodomain-like"/>
    <property type="match status" value="1"/>
</dbReference>
<dbReference type="Gene3D" id="1.10.357.10">
    <property type="entry name" value="Tetracycline Repressor, domain 2"/>
    <property type="match status" value="1"/>
</dbReference>
<dbReference type="EMBL" id="CNFU01000346">
    <property type="protein sequence ID" value="CKR66565.1"/>
    <property type="molecule type" value="Genomic_DNA"/>
</dbReference>
<reference evidence="12 20" key="5">
    <citation type="submission" date="2017-02" db="EMBL/GenBank/DDBJ databases">
        <title>Protein polymorphisms may explain contrasting epidemiological fitness of two variants of a multidrug-resistant Mycobacterium tuberculosis strain.</title>
        <authorList>
            <person name="Bigi M.M."/>
            <person name="Lopez B."/>
            <person name="Blanco F.C."/>
            <person name="Sasiain M.C."/>
            <person name="De La Barrera S."/>
            <person name="Ritacco V."/>
            <person name="Bigi F."/>
            <person name="Soria M.A."/>
        </authorList>
    </citation>
    <scope>NUCLEOTIDE SEQUENCE [LARGE SCALE GENOMIC DNA]</scope>
    <source>
        <strain evidence="12 20">6548</strain>
    </source>
</reference>
<accession>A0A045J1E5</accession>
<evidence type="ECO:0000313" key="21">
    <source>
        <dbReference type="Proteomes" id="UP000256381"/>
    </source>
</evidence>
<dbReference type="Proteomes" id="UP000049023">
    <property type="component" value="Unassembled WGS sequence"/>
</dbReference>
<evidence type="ECO:0000313" key="9">
    <source>
        <dbReference type="EMBL" id="CKR66565.1"/>
    </source>
</evidence>
<dbReference type="EMBL" id="CNFT01000379">
    <property type="protein sequence ID" value="CKR61308.1"/>
    <property type="molecule type" value="Genomic_DNA"/>
</dbReference>
<dbReference type="Proteomes" id="UP000256381">
    <property type="component" value="Unassembled WGS sequence"/>
</dbReference>
<keyword evidence="3" id="KW-0804">Transcription</keyword>
<dbReference type="InterPro" id="IPR009057">
    <property type="entry name" value="Homeodomain-like_sf"/>
</dbReference>
<proteinExistence type="predicted"/>
<evidence type="ECO:0000313" key="14">
    <source>
        <dbReference type="EMBL" id="VCU48365.1"/>
    </source>
</evidence>
<dbReference type="EMBL" id="LR027516">
    <property type="protein sequence ID" value="VCU48365.1"/>
    <property type="molecule type" value="Genomic_DNA"/>
</dbReference>
<dbReference type="InterPro" id="IPR050109">
    <property type="entry name" value="HTH-type_TetR-like_transc_reg"/>
</dbReference>
<dbReference type="Proteomes" id="UP000189452">
    <property type="component" value="Chromosome"/>
</dbReference>
<evidence type="ECO:0000313" key="7">
    <source>
        <dbReference type="EMBL" id="CFE53173.1"/>
    </source>
</evidence>
<feature type="region of interest" description="Disordered" evidence="5">
    <location>
        <begin position="31"/>
        <end position="51"/>
    </location>
</feature>
<dbReference type="PROSITE" id="PS50977">
    <property type="entry name" value="HTH_TETR_2"/>
    <property type="match status" value="1"/>
</dbReference>
<dbReference type="Pfam" id="PF16925">
    <property type="entry name" value="TetR_C_13"/>
    <property type="match status" value="1"/>
</dbReference>
<evidence type="ECO:0000256" key="5">
    <source>
        <dbReference type="SAM" id="MobiDB-lite"/>
    </source>
</evidence>
<dbReference type="PANTHER" id="PTHR30055">
    <property type="entry name" value="HTH-TYPE TRANSCRIPTIONAL REGULATOR RUTR"/>
    <property type="match status" value="1"/>
</dbReference>
<evidence type="ECO:0000313" key="20">
    <source>
        <dbReference type="Proteomes" id="UP000189452"/>
    </source>
</evidence>
<protein>
    <submittedName>
        <fullName evidence="12">HTH-type transcriptional regulator SrpR</fullName>
    </submittedName>
    <submittedName>
        <fullName evidence="7">TetR family transcriptional regulator</fullName>
    </submittedName>
    <submittedName>
        <fullName evidence="13">TetR/AcrR family transcriptional regulator</fullName>
    </submittedName>
    <submittedName>
        <fullName evidence="14">Transcriptional regulatory protein (Possibly TetR-family)</fullName>
    </submittedName>
</protein>
<gene>
    <name evidence="7" type="primary">srpR_2</name>
    <name evidence="10" type="synonym">srpR_1</name>
    <name evidence="12" type="ORF">A4S10_00158</name>
    <name evidence="14" type="ORF">DKC2_0165</name>
    <name evidence="13" type="ORF">DSJ38_03965</name>
    <name evidence="7" type="ORF">ERS007688_02214</name>
    <name evidence="11" type="ORF">ERS007741_02662</name>
    <name evidence="8" type="ORF">ERS027659_01843</name>
    <name evidence="9" type="ORF">ERS027661_01861</name>
    <name evidence="10" type="ORF">ERS094118_00376</name>
</gene>
<evidence type="ECO:0000313" key="19">
    <source>
        <dbReference type="Proteomes" id="UP000050164"/>
    </source>
</evidence>
<dbReference type="EMBL" id="CHKL01000326">
    <property type="protein sequence ID" value="COW53196.1"/>
    <property type="molecule type" value="Genomic_DNA"/>
</dbReference>
<reference evidence="13" key="6">
    <citation type="submission" date="2018-07" db="EMBL/GenBank/DDBJ databases">
        <authorList>
            <person name="Shah S."/>
            <person name="Brown T."/>
            <person name="Auld S."/>
            <person name="Bratton K."/>
            <person name="Narechania A."/>
            <person name="Mathema B."/>
            <person name="Gandhi N."/>
        </authorList>
    </citation>
    <scope>NUCLEOTIDE SEQUENCE</scope>
    <source>
        <strain evidence="13">32301_S10</strain>
    </source>
</reference>
<reference evidence="14 22" key="7">
    <citation type="submission" date="2018-08" db="EMBL/GenBank/DDBJ databases">
        <authorList>
            <person name="Fokvardsen B D."/>
            <person name="Norman A."/>
        </authorList>
    </citation>
    <scope>NUCLEOTIDE SEQUENCE [LARGE SCALE GENOMIC DNA]</scope>
    <source>
        <strain evidence="14 22">DKC2</strain>
    </source>
</reference>
<dbReference type="SMR" id="A0A045J1E5"/>
<evidence type="ECO:0000313" key="17">
    <source>
        <dbReference type="Proteomes" id="UP000049023"/>
    </source>
</evidence>
<dbReference type="InterPro" id="IPR011075">
    <property type="entry name" value="TetR_C"/>
</dbReference>
<dbReference type="Proteomes" id="UP000050164">
    <property type="component" value="Unassembled WGS sequence"/>
</dbReference>
<evidence type="ECO:0000313" key="10">
    <source>
        <dbReference type="EMBL" id="CLV52299.1"/>
    </source>
</evidence>
<name>A0A045J1E5_MYCTX</name>
<dbReference type="EMBL" id="QTBD01000049">
    <property type="protein sequence ID" value="REQ55748.1"/>
    <property type="molecule type" value="Genomic_DNA"/>
</dbReference>
<dbReference type="OMA" id="AINHYFS"/>
<dbReference type="PANTHER" id="PTHR30055:SF226">
    <property type="entry name" value="HTH-TYPE TRANSCRIPTIONAL REGULATOR PKSA"/>
    <property type="match status" value="1"/>
</dbReference>
<evidence type="ECO:0000313" key="22">
    <source>
        <dbReference type="Proteomes" id="UP000300237"/>
    </source>
</evidence>
<evidence type="ECO:0000313" key="13">
    <source>
        <dbReference type="EMBL" id="REQ55748.1"/>
    </source>
</evidence>
<evidence type="ECO:0000313" key="12">
    <source>
        <dbReference type="EMBL" id="OMH58010.1"/>
    </source>
</evidence>
<dbReference type="AlphaFoldDB" id="A0A045J1E5"/>
<reference evidence="10 18" key="1">
    <citation type="submission" date="2015-03" db="EMBL/GenBank/DDBJ databases">
        <authorList>
            <consortium name="Pathogen Informatics"/>
            <person name="Murphy D."/>
        </authorList>
    </citation>
    <scope>NUCLEOTIDE SEQUENCE [LARGE SCALE GENOMIC DNA]</scope>
    <source>
        <strain evidence="10 18">0268S</strain>
    </source>
</reference>
<dbReference type="EMBL" id="COPH01000002">
    <property type="protein sequence ID" value="CLV52299.1"/>
    <property type="molecule type" value="Genomic_DNA"/>
</dbReference>
<evidence type="ECO:0000313" key="18">
    <source>
        <dbReference type="Proteomes" id="UP000050139"/>
    </source>
</evidence>
<evidence type="ECO:0000256" key="3">
    <source>
        <dbReference type="ARBA" id="ARBA00023163"/>
    </source>
</evidence>
<dbReference type="EMBL" id="CFOH01000349">
    <property type="protein sequence ID" value="CFE53173.1"/>
    <property type="molecule type" value="Genomic_DNA"/>
</dbReference>
<reference evidence="12 20" key="3">
    <citation type="submission" date="2016-04" db="EMBL/GenBank/DDBJ databases">
        <authorList>
            <person name="Bigi M."/>
            <person name="Bigi F."/>
            <person name="Soria M.A."/>
        </authorList>
    </citation>
    <scope>NUCLEOTIDE SEQUENCE [LARGE SCALE GENOMIC DNA]</scope>
    <source>
        <strain evidence="12 20">6548</strain>
    </source>
</reference>
<dbReference type="Proteomes" id="UP000300237">
    <property type="component" value="Chromosome"/>
</dbReference>
<dbReference type="Pfam" id="PF00440">
    <property type="entry name" value="TetR_N"/>
    <property type="match status" value="1"/>
</dbReference>
<evidence type="ECO:0000313" key="15">
    <source>
        <dbReference type="Proteomes" id="UP000046947"/>
    </source>
</evidence>
<evidence type="ECO:0000313" key="11">
    <source>
        <dbReference type="EMBL" id="COW53196.1"/>
    </source>
</evidence>